<dbReference type="InterPro" id="IPR011009">
    <property type="entry name" value="Kinase-like_dom_sf"/>
</dbReference>
<accession>A0ABR3GGX8</accession>
<keyword evidence="4" id="KW-1185">Reference proteome</keyword>
<dbReference type="InterPro" id="IPR008271">
    <property type="entry name" value="Ser/Thr_kinase_AS"/>
</dbReference>
<feature type="domain" description="Protein kinase" evidence="2">
    <location>
        <begin position="44"/>
        <end position="315"/>
    </location>
</feature>
<dbReference type="Proteomes" id="UP001447188">
    <property type="component" value="Unassembled WGS sequence"/>
</dbReference>
<evidence type="ECO:0000256" key="1">
    <source>
        <dbReference type="SAM" id="MobiDB-lite"/>
    </source>
</evidence>
<dbReference type="Gene3D" id="1.10.510.10">
    <property type="entry name" value="Transferase(Phosphotransferase) domain 1"/>
    <property type="match status" value="1"/>
</dbReference>
<proteinExistence type="predicted"/>
<dbReference type="PROSITE" id="PS50011">
    <property type="entry name" value="PROTEIN_KINASE_DOM"/>
    <property type="match status" value="1"/>
</dbReference>
<dbReference type="EMBL" id="JBBBZM010000076">
    <property type="protein sequence ID" value="KAL0635177.1"/>
    <property type="molecule type" value="Genomic_DNA"/>
</dbReference>
<name>A0ABR3GGX8_9PEZI</name>
<protein>
    <recommendedName>
        <fullName evidence="2">Protein kinase domain-containing protein</fullName>
    </recommendedName>
</protein>
<gene>
    <name evidence="3" type="ORF">Q9L58_005902</name>
</gene>
<feature type="compositionally biased region" description="Polar residues" evidence="1">
    <location>
        <begin position="333"/>
        <end position="369"/>
    </location>
</feature>
<feature type="region of interest" description="Disordered" evidence="1">
    <location>
        <begin position="325"/>
        <end position="369"/>
    </location>
</feature>
<evidence type="ECO:0000259" key="2">
    <source>
        <dbReference type="PROSITE" id="PS50011"/>
    </source>
</evidence>
<organism evidence="3 4">
    <name type="scientific">Discina gigas</name>
    <dbReference type="NCBI Taxonomy" id="1032678"/>
    <lineage>
        <taxon>Eukaryota</taxon>
        <taxon>Fungi</taxon>
        <taxon>Dikarya</taxon>
        <taxon>Ascomycota</taxon>
        <taxon>Pezizomycotina</taxon>
        <taxon>Pezizomycetes</taxon>
        <taxon>Pezizales</taxon>
        <taxon>Discinaceae</taxon>
        <taxon>Discina</taxon>
    </lineage>
</organism>
<dbReference type="PROSITE" id="PS00108">
    <property type="entry name" value="PROTEIN_KINASE_ST"/>
    <property type="match status" value="1"/>
</dbReference>
<sequence>MSNNPDKLDRFKLETSFGIDTVTHTTYRTDLAAQERRTIVQTTWTDKKKLGSGGFGVVILQEAGNGGKLRAVKKIYTGTGTIDFSREVSVMVKVAHNTDFVFLAMEYIEHGDLNQYLNDYGPCSPSNARAITKQLLDGLVTLHELKITHRDIKPQNVLVALPNPIWVKITDFGVSKRTKGTMLRTAIGSQGYLAPELIGLVPRRNYRTNDYSNAVDIWALGCLVHELLTGEIPFREIEYEDDGTTEFDLGSQEFLGQQTDSYALKLFCDGETEFPTDKMKQRGVGEVAIEFLKAMLLADPGSRADAKAALGYAWLVQDEEDGRINHDDPRVYANQQSTSTNPGPVTYSTNNSPLSSAAKTTTGKSQEIR</sequence>
<dbReference type="InterPro" id="IPR000719">
    <property type="entry name" value="Prot_kinase_dom"/>
</dbReference>
<evidence type="ECO:0000313" key="3">
    <source>
        <dbReference type="EMBL" id="KAL0635177.1"/>
    </source>
</evidence>
<evidence type="ECO:0000313" key="4">
    <source>
        <dbReference type="Proteomes" id="UP001447188"/>
    </source>
</evidence>
<dbReference type="PANTHER" id="PTHR44167:SF18">
    <property type="entry name" value="PROTEIN KINASE DOMAIN-CONTAINING PROTEIN"/>
    <property type="match status" value="1"/>
</dbReference>
<dbReference type="SMART" id="SM00220">
    <property type="entry name" value="S_TKc"/>
    <property type="match status" value="1"/>
</dbReference>
<comment type="caution">
    <text evidence="3">The sequence shown here is derived from an EMBL/GenBank/DDBJ whole genome shotgun (WGS) entry which is preliminary data.</text>
</comment>
<dbReference type="SUPFAM" id="SSF56112">
    <property type="entry name" value="Protein kinase-like (PK-like)"/>
    <property type="match status" value="1"/>
</dbReference>
<dbReference type="Pfam" id="PF00069">
    <property type="entry name" value="Pkinase"/>
    <property type="match status" value="1"/>
</dbReference>
<reference evidence="3 4" key="1">
    <citation type="submission" date="2024-02" db="EMBL/GenBank/DDBJ databases">
        <title>Discinaceae phylogenomics.</title>
        <authorList>
            <person name="Dirks A.C."/>
            <person name="James T.Y."/>
        </authorList>
    </citation>
    <scope>NUCLEOTIDE SEQUENCE [LARGE SCALE GENOMIC DNA]</scope>
    <source>
        <strain evidence="3 4">ACD0624</strain>
    </source>
</reference>
<dbReference type="PANTHER" id="PTHR44167">
    <property type="entry name" value="OVARIAN-SPECIFIC SERINE/THREONINE-PROTEIN KINASE LOK-RELATED"/>
    <property type="match status" value="1"/>
</dbReference>